<feature type="transmembrane region" description="Helical" evidence="1">
    <location>
        <begin position="12"/>
        <end position="36"/>
    </location>
</feature>
<keyword evidence="1" id="KW-0812">Transmembrane</keyword>
<evidence type="ECO:0000313" key="3">
    <source>
        <dbReference type="Proteomes" id="UP000557872"/>
    </source>
</evidence>
<evidence type="ECO:0000313" key="2">
    <source>
        <dbReference type="EMBL" id="NWK57670.1"/>
    </source>
</evidence>
<proteinExistence type="predicted"/>
<accession>A0A851GSB3</accession>
<sequence length="232" mass="25070">MNITRKNINKGFTLVELLVVIAIIAALAGFATPLVLKQMKKADMATATHNAKQLHLALFEFDQDYGFFPDSADSAGLGASGNTANDVLRQLFLNGNVTSEENFYAKTAFSKQPDGDVGNESNDYNNALDNGEVGFLYIDDQSTGGNSSRPLLAAPLMSSGGAPTAMLFDKDIYGGKMMVLRIDGSVKQYRVDKTSNQARTTVNNSQVDIFATQNPVWDDTAPQPLYPSKKGK</sequence>
<keyword evidence="3" id="KW-1185">Reference proteome</keyword>
<dbReference type="RefSeq" id="WP_178935012.1">
    <property type="nucleotide sequence ID" value="NZ_JACBAZ010000021.1"/>
</dbReference>
<dbReference type="InterPro" id="IPR045584">
    <property type="entry name" value="Pilin-like"/>
</dbReference>
<dbReference type="NCBIfam" id="TIGR02532">
    <property type="entry name" value="IV_pilin_GFxxxE"/>
    <property type="match status" value="1"/>
</dbReference>
<dbReference type="EMBL" id="JACBAZ010000021">
    <property type="protein sequence ID" value="NWK57670.1"/>
    <property type="molecule type" value="Genomic_DNA"/>
</dbReference>
<gene>
    <name evidence="2" type="ORF">HW115_18780</name>
</gene>
<dbReference type="AlphaFoldDB" id="A0A851GSB3"/>
<keyword evidence="1" id="KW-1133">Transmembrane helix</keyword>
<dbReference type="Proteomes" id="UP000557872">
    <property type="component" value="Unassembled WGS sequence"/>
</dbReference>
<evidence type="ECO:0000256" key="1">
    <source>
        <dbReference type="SAM" id="Phobius"/>
    </source>
</evidence>
<dbReference type="Pfam" id="PF07963">
    <property type="entry name" value="N_methyl"/>
    <property type="match status" value="1"/>
</dbReference>
<organism evidence="2 3">
    <name type="scientific">Oceaniferula marina</name>
    <dbReference type="NCBI Taxonomy" id="2748318"/>
    <lineage>
        <taxon>Bacteria</taxon>
        <taxon>Pseudomonadati</taxon>
        <taxon>Verrucomicrobiota</taxon>
        <taxon>Verrucomicrobiia</taxon>
        <taxon>Verrucomicrobiales</taxon>
        <taxon>Verrucomicrobiaceae</taxon>
        <taxon>Oceaniferula</taxon>
    </lineage>
</organism>
<dbReference type="Gene3D" id="3.30.700.10">
    <property type="entry name" value="Glycoprotein, Type 4 Pilin"/>
    <property type="match status" value="1"/>
</dbReference>
<dbReference type="PROSITE" id="PS00409">
    <property type="entry name" value="PROKAR_NTER_METHYL"/>
    <property type="match status" value="1"/>
</dbReference>
<dbReference type="PANTHER" id="PTHR30093">
    <property type="entry name" value="GENERAL SECRETION PATHWAY PROTEIN G"/>
    <property type="match status" value="1"/>
</dbReference>
<name>A0A851GSB3_9BACT</name>
<keyword evidence="1" id="KW-0472">Membrane</keyword>
<dbReference type="SUPFAM" id="SSF54523">
    <property type="entry name" value="Pili subunits"/>
    <property type="match status" value="1"/>
</dbReference>
<protein>
    <submittedName>
        <fullName evidence="2">Type II secretion system protein</fullName>
    </submittedName>
</protein>
<comment type="caution">
    <text evidence="2">The sequence shown here is derived from an EMBL/GenBank/DDBJ whole genome shotgun (WGS) entry which is preliminary data.</text>
</comment>
<dbReference type="InterPro" id="IPR012902">
    <property type="entry name" value="N_methyl_site"/>
</dbReference>
<reference evidence="2 3" key="1">
    <citation type="submission" date="2020-07" db="EMBL/GenBank/DDBJ databases">
        <title>Roseicoccus Jingziensis gen. nov., sp. nov., isolated from coastal seawater.</title>
        <authorList>
            <person name="Feng X."/>
        </authorList>
    </citation>
    <scope>NUCLEOTIDE SEQUENCE [LARGE SCALE GENOMIC DNA]</scope>
    <source>
        <strain evidence="2 3">N1E253</strain>
    </source>
</reference>